<dbReference type="Pfam" id="PF13549">
    <property type="entry name" value="ATP-grasp_5"/>
    <property type="match status" value="1"/>
</dbReference>
<keyword evidence="9" id="KW-1185">Reference proteome</keyword>
<dbReference type="PANTHER" id="PTHR43334">
    <property type="entry name" value="ACETATE--COA LIGASE [ADP-FORMING]"/>
    <property type="match status" value="1"/>
</dbReference>
<keyword evidence="3" id="KW-0436">Ligase</keyword>
<dbReference type="InterPro" id="IPR032875">
    <property type="entry name" value="Succ_CoA_lig_flav_dom"/>
</dbReference>
<dbReference type="InterPro" id="IPR051538">
    <property type="entry name" value="Acyl-CoA_Synth/Transferase"/>
</dbReference>
<comment type="catalytic activity">
    <reaction evidence="1">
        <text>acetate + ATP + CoA = acetyl-CoA + ADP + phosphate</text>
        <dbReference type="Rhea" id="RHEA:15081"/>
        <dbReference type="ChEBI" id="CHEBI:30089"/>
        <dbReference type="ChEBI" id="CHEBI:30616"/>
        <dbReference type="ChEBI" id="CHEBI:43474"/>
        <dbReference type="ChEBI" id="CHEBI:57287"/>
        <dbReference type="ChEBI" id="CHEBI:57288"/>
        <dbReference type="ChEBI" id="CHEBI:456216"/>
        <dbReference type="EC" id="6.2.1.13"/>
    </reaction>
</comment>
<organism evidence="8 9">
    <name type="scientific">Haloarcula rubripromontorii</name>
    <dbReference type="NCBI Taxonomy" id="1705562"/>
    <lineage>
        <taxon>Archaea</taxon>
        <taxon>Methanobacteriati</taxon>
        <taxon>Methanobacteriota</taxon>
        <taxon>Stenosarchaea group</taxon>
        <taxon>Halobacteria</taxon>
        <taxon>Halobacteriales</taxon>
        <taxon>Haloarculaceae</taxon>
        <taxon>Haloarcula</taxon>
    </lineage>
</organism>
<evidence type="ECO:0000256" key="2">
    <source>
        <dbReference type="ARBA" id="ARBA00012957"/>
    </source>
</evidence>
<dbReference type="PANTHER" id="PTHR43334:SF1">
    <property type="entry name" value="3-HYDROXYPROPIONATE--COA LIGASE [ADP-FORMING]"/>
    <property type="match status" value="1"/>
</dbReference>
<protein>
    <recommendedName>
        <fullName evidence="2">acetate--CoA ligase (ADP-forming)</fullName>
        <ecNumber evidence="2">6.2.1.13</ecNumber>
    </recommendedName>
</protein>
<proteinExistence type="predicted"/>
<dbReference type="InterPro" id="IPR043938">
    <property type="entry name" value="Ligase_CoA_dom"/>
</dbReference>
<name>A0A0N0BNV8_9EURY</name>
<dbReference type="Gene3D" id="3.30.1490.20">
    <property type="entry name" value="ATP-grasp fold, A domain"/>
    <property type="match status" value="1"/>
</dbReference>
<dbReference type="PROSITE" id="PS50975">
    <property type="entry name" value="ATP_GRASP"/>
    <property type="match status" value="1"/>
</dbReference>
<dbReference type="Gene3D" id="3.40.50.261">
    <property type="entry name" value="Succinyl-CoA synthetase domains"/>
    <property type="match status" value="2"/>
</dbReference>
<dbReference type="SUPFAM" id="SSF51735">
    <property type="entry name" value="NAD(P)-binding Rossmann-fold domains"/>
    <property type="match status" value="1"/>
</dbReference>
<dbReference type="OrthoDB" id="18103at2157"/>
<dbReference type="NCBIfam" id="TIGR02717">
    <property type="entry name" value="AcCoA-syn-alpha"/>
    <property type="match status" value="1"/>
</dbReference>
<dbReference type="InterPro" id="IPR014089">
    <property type="entry name" value="AcCoA-synth-alpha"/>
</dbReference>
<dbReference type="InterPro" id="IPR036291">
    <property type="entry name" value="NAD(P)-bd_dom_sf"/>
</dbReference>
<keyword evidence="5 6" id="KW-0067">ATP-binding</keyword>
<dbReference type="GO" id="GO:0005524">
    <property type="term" value="F:ATP binding"/>
    <property type="evidence" value="ECO:0007669"/>
    <property type="project" value="UniProtKB-UniRule"/>
</dbReference>
<dbReference type="Proteomes" id="UP000037729">
    <property type="component" value="Unassembled WGS sequence"/>
</dbReference>
<evidence type="ECO:0000256" key="6">
    <source>
        <dbReference type="PROSITE-ProRule" id="PRU00409"/>
    </source>
</evidence>
<keyword evidence="4 6" id="KW-0547">Nucleotide-binding</keyword>
<dbReference type="InterPro" id="IPR011761">
    <property type="entry name" value="ATP-grasp"/>
</dbReference>
<accession>A0A0N0BNV8</accession>
<dbReference type="FunFam" id="3.30.1490.20:FF:000020">
    <property type="entry name" value="Protein lysine acetyltransferase"/>
    <property type="match status" value="1"/>
</dbReference>
<reference evidence="8 9" key="1">
    <citation type="submission" date="2015-08" db="EMBL/GenBank/DDBJ databases">
        <title>Genomes of Isolates from Cabo Rojo, PR.</title>
        <authorList>
            <person name="Sanchez-Nieves R.L."/>
            <person name="Montalvo-Rodriguez R."/>
        </authorList>
    </citation>
    <scope>NUCLEOTIDE SEQUENCE [LARGE SCALE GENOMIC DNA]</scope>
    <source>
        <strain evidence="8 9">SL3</strain>
    </source>
</reference>
<gene>
    <name evidence="8" type="ORF">AMS69_11435</name>
</gene>
<evidence type="ECO:0000256" key="5">
    <source>
        <dbReference type="ARBA" id="ARBA00022840"/>
    </source>
</evidence>
<dbReference type="RefSeq" id="WP_053968194.1">
    <property type="nucleotide sequence ID" value="NZ_JAWJXX010000003.1"/>
</dbReference>
<dbReference type="PATRIC" id="fig|1705562.3.peg.471"/>
<dbReference type="AlphaFoldDB" id="A0A0N0BNV8"/>
<dbReference type="InterPro" id="IPR016102">
    <property type="entry name" value="Succinyl-CoA_synth-like"/>
</dbReference>
<feature type="domain" description="ATP-grasp" evidence="7">
    <location>
        <begin position="490"/>
        <end position="526"/>
    </location>
</feature>
<dbReference type="EC" id="6.2.1.13" evidence="2"/>
<evidence type="ECO:0000256" key="1">
    <source>
        <dbReference type="ARBA" id="ARBA00001619"/>
    </source>
</evidence>
<evidence type="ECO:0000256" key="4">
    <source>
        <dbReference type="ARBA" id="ARBA00022741"/>
    </source>
</evidence>
<dbReference type="Pfam" id="PF13380">
    <property type="entry name" value="CoA_binding_2"/>
    <property type="match status" value="1"/>
</dbReference>
<dbReference type="Pfam" id="PF19045">
    <property type="entry name" value="Ligase_CoA_2"/>
    <property type="match status" value="1"/>
</dbReference>
<dbReference type="SMART" id="SM00881">
    <property type="entry name" value="CoA_binding"/>
    <property type="match status" value="1"/>
</dbReference>
<dbReference type="InterPro" id="IPR003781">
    <property type="entry name" value="CoA-bd"/>
</dbReference>
<comment type="caution">
    <text evidence="8">The sequence shown here is derived from an EMBL/GenBank/DDBJ whole genome shotgun (WGS) entry which is preliminary data.</text>
</comment>
<dbReference type="Gene3D" id="3.30.470.20">
    <property type="entry name" value="ATP-grasp fold, B domain"/>
    <property type="match status" value="1"/>
</dbReference>
<sequence>MGRLSTLFAPERVAVVGATDSEGSVGHAVTTNLLDSFAGEVVAVNPNKETVHGLPCYDNLAGLEDPGSVDVAVVVVPPTVAVDVIENAGEAGIENVVVITAGFGETGSDGAERERRLREAAREYDLNLVGPNSLGVMSTPVGLNATFGNVMASDGDISFMSQSGAFITAVLDWAAERDVGFKDIVSLGNKAVLDESDFVAEWGDDPDTDVILGYLEDINDGSSFVQTAREVTQDTPIVLVKSGRTDAGASAAASHTGAMAGSERAYEAGLDKAGTLRVESVQELFDYAQILAGQPLPDGDEIAIVTNAGGPGVMTTDAVGDSDLQLAQFGDETFSRLREEMPDEANIYNPVDIIGDAPAERFETALETVLADDSVSMAVVVACPTAVLSFEDLAERIVEQQERFEKPVAATLMGGQSVDAGANVLSEAGVPNYFDPARAVGSLDALRRYREIRATEYEEPTTFDVDRERAREILESGARRGSNRLGVEAMELLDAYGIPTPQGDVVSSPVEAEAIAEEIGDDVVMKIVSPDILHKSDIGGVEVGVPVEEVRDTYEDLVVRARNYQEDATILGVQVQEMVDLDNGVETILGMNRDPQFGPLLLFGLGGIFVEVLEDNTVSVAPVSENEAKGMLDDIDSAPLLRGARGRDPVDEATLVETIQRLSQLVTDFPAIVELDINPLVATPDGVQAVDLRLTLDQEKL</sequence>
<evidence type="ECO:0000256" key="3">
    <source>
        <dbReference type="ARBA" id="ARBA00022598"/>
    </source>
</evidence>
<dbReference type="EMBL" id="LIUF01000003">
    <property type="protein sequence ID" value="KOX93054.1"/>
    <property type="molecule type" value="Genomic_DNA"/>
</dbReference>
<dbReference type="Pfam" id="PF13607">
    <property type="entry name" value="Succ_CoA_lig"/>
    <property type="match status" value="1"/>
</dbReference>
<dbReference type="InterPro" id="IPR013815">
    <property type="entry name" value="ATP_grasp_subdomain_1"/>
</dbReference>
<dbReference type="Gene3D" id="3.40.50.720">
    <property type="entry name" value="NAD(P)-binding Rossmann-like Domain"/>
    <property type="match status" value="1"/>
</dbReference>
<dbReference type="GO" id="GO:0043758">
    <property type="term" value="F:acetate-CoA ligase (ADP-forming) activity"/>
    <property type="evidence" value="ECO:0007669"/>
    <property type="project" value="UniProtKB-EC"/>
</dbReference>
<dbReference type="GO" id="GO:0046872">
    <property type="term" value="F:metal ion binding"/>
    <property type="evidence" value="ECO:0007669"/>
    <property type="project" value="InterPro"/>
</dbReference>
<evidence type="ECO:0000313" key="8">
    <source>
        <dbReference type="EMBL" id="KOX93054.1"/>
    </source>
</evidence>
<dbReference type="STRING" id="1705562.AMS69_11435"/>
<dbReference type="SUPFAM" id="SSF52210">
    <property type="entry name" value="Succinyl-CoA synthetase domains"/>
    <property type="match status" value="2"/>
</dbReference>
<dbReference type="SUPFAM" id="SSF56059">
    <property type="entry name" value="Glutathione synthetase ATP-binding domain-like"/>
    <property type="match status" value="1"/>
</dbReference>
<evidence type="ECO:0000259" key="7">
    <source>
        <dbReference type="PROSITE" id="PS50975"/>
    </source>
</evidence>
<evidence type="ECO:0000313" key="9">
    <source>
        <dbReference type="Proteomes" id="UP000037729"/>
    </source>
</evidence>